<dbReference type="Proteomes" id="UP001283361">
    <property type="component" value="Unassembled WGS sequence"/>
</dbReference>
<organism evidence="1 2">
    <name type="scientific">Elysia crispata</name>
    <name type="common">lettuce slug</name>
    <dbReference type="NCBI Taxonomy" id="231223"/>
    <lineage>
        <taxon>Eukaryota</taxon>
        <taxon>Metazoa</taxon>
        <taxon>Spiralia</taxon>
        <taxon>Lophotrochozoa</taxon>
        <taxon>Mollusca</taxon>
        <taxon>Gastropoda</taxon>
        <taxon>Heterobranchia</taxon>
        <taxon>Euthyneura</taxon>
        <taxon>Panpulmonata</taxon>
        <taxon>Sacoglossa</taxon>
        <taxon>Placobranchoidea</taxon>
        <taxon>Plakobranchidae</taxon>
        <taxon>Elysia</taxon>
    </lineage>
</organism>
<dbReference type="AlphaFoldDB" id="A0AAE1ASB4"/>
<accession>A0AAE1ASB4</accession>
<name>A0AAE1ASB4_9GAST</name>
<gene>
    <name evidence="1" type="ORF">RRG08_026750</name>
</gene>
<proteinExistence type="predicted"/>
<keyword evidence="2" id="KW-1185">Reference proteome</keyword>
<comment type="caution">
    <text evidence="1">The sequence shown here is derived from an EMBL/GenBank/DDBJ whole genome shotgun (WGS) entry which is preliminary data.</text>
</comment>
<evidence type="ECO:0000313" key="1">
    <source>
        <dbReference type="EMBL" id="KAK3791847.1"/>
    </source>
</evidence>
<reference evidence="1" key="1">
    <citation type="journal article" date="2023" name="G3 (Bethesda)">
        <title>A reference genome for the long-term kleptoplast-retaining sea slug Elysia crispata morphotype clarki.</title>
        <authorList>
            <person name="Eastman K.E."/>
            <person name="Pendleton A.L."/>
            <person name="Shaikh M.A."/>
            <person name="Suttiyut T."/>
            <person name="Ogas R."/>
            <person name="Tomko P."/>
            <person name="Gavelis G."/>
            <person name="Widhalm J.R."/>
            <person name="Wisecaver J.H."/>
        </authorList>
    </citation>
    <scope>NUCLEOTIDE SEQUENCE</scope>
    <source>
        <strain evidence="1">ECLA1</strain>
    </source>
</reference>
<dbReference type="EMBL" id="JAWDGP010001428">
    <property type="protein sequence ID" value="KAK3791847.1"/>
    <property type="molecule type" value="Genomic_DNA"/>
</dbReference>
<evidence type="ECO:0000313" key="2">
    <source>
        <dbReference type="Proteomes" id="UP001283361"/>
    </source>
</evidence>
<sequence>MSSQDHDRPIYSGANQNGLYSKQNLVCSIVSCTVSGPKEFEIRPPQKPLADDNKQSPRAITLDSLEHDADSTNPVFDLFPLKEMIIV</sequence>
<protein>
    <submittedName>
        <fullName evidence="1">Uncharacterized protein</fullName>
    </submittedName>
</protein>